<dbReference type="GO" id="GO:0000976">
    <property type="term" value="F:transcription cis-regulatory region binding"/>
    <property type="evidence" value="ECO:0007669"/>
    <property type="project" value="TreeGrafter"/>
</dbReference>
<dbReference type="GO" id="GO:0048188">
    <property type="term" value="C:Set1C/COMPASS complex"/>
    <property type="evidence" value="ECO:0007669"/>
    <property type="project" value="InterPro"/>
</dbReference>
<gene>
    <name evidence="1" type="ORF">TPC1_15483</name>
</gene>
<dbReference type="SUPFAM" id="SSF49899">
    <property type="entry name" value="Concanavalin A-like lectins/glucanases"/>
    <property type="match status" value="1"/>
</dbReference>
<dbReference type="InterPro" id="IPR043136">
    <property type="entry name" value="B30.2/SPRY_sf"/>
</dbReference>
<proteinExistence type="predicted"/>
<dbReference type="InterPro" id="IPR037353">
    <property type="entry name" value="ASH2"/>
</dbReference>
<dbReference type="InterPro" id="IPR013320">
    <property type="entry name" value="ConA-like_dom_sf"/>
</dbReference>
<feature type="non-terminal residue" evidence="1">
    <location>
        <position position="78"/>
    </location>
</feature>
<dbReference type="EMBL" id="GDID01004067">
    <property type="protein sequence ID" value="JAP92539.1"/>
    <property type="molecule type" value="Transcribed_RNA"/>
</dbReference>
<dbReference type="PANTHER" id="PTHR10598">
    <property type="entry name" value="SET1/ASH2 HISTONE METHYLTRANSFERASE COMPLEX SUBUNIT ASH2"/>
    <property type="match status" value="1"/>
</dbReference>
<evidence type="ECO:0000313" key="1">
    <source>
        <dbReference type="EMBL" id="JAP92539.1"/>
    </source>
</evidence>
<accession>A0A146KAX5</accession>
<protein>
    <submittedName>
        <fullName evidence="1">Uncharacterized protein</fullName>
    </submittedName>
</protein>
<sequence length="78" mass="8853">MLHQIKSQVYEVSTQNLGNVCLSNVSHNSLLEISPDQTQVSGTQGYRSALGTHGVTKGTYYYECRFEYPKNYVYTKPE</sequence>
<reference evidence="1" key="1">
    <citation type="submission" date="2015-07" db="EMBL/GenBank/DDBJ databases">
        <title>Adaptation to a free-living lifestyle via gene acquisitions in the diplomonad Trepomonas sp. PC1.</title>
        <authorList>
            <person name="Xu F."/>
            <person name="Jerlstrom-Hultqvist J."/>
            <person name="Kolisko M."/>
            <person name="Simpson A.G.B."/>
            <person name="Roger A.J."/>
            <person name="Svard S.G."/>
            <person name="Andersson J.O."/>
        </authorList>
    </citation>
    <scope>NUCLEOTIDE SEQUENCE</scope>
    <source>
        <strain evidence="1">PC1</strain>
    </source>
</reference>
<name>A0A146KAX5_9EUKA</name>
<dbReference type="AlphaFoldDB" id="A0A146KAX5"/>
<organism evidence="1">
    <name type="scientific">Trepomonas sp. PC1</name>
    <dbReference type="NCBI Taxonomy" id="1076344"/>
    <lineage>
        <taxon>Eukaryota</taxon>
        <taxon>Metamonada</taxon>
        <taxon>Diplomonadida</taxon>
        <taxon>Hexamitidae</taxon>
        <taxon>Hexamitinae</taxon>
        <taxon>Trepomonas</taxon>
    </lineage>
</organism>
<dbReference type="Gene3D" id="2.60.120.920">
    <property type="match status" value="1"/>
</dbReference>
<dbReference type="PANTHER" id="PTHR10598:SF0">
    <property type="entry name" value="SET1_ASH2 HISTONE METHYLTRANSFERASE COMPLEX SUBUNIT ASH2"/>
    <property type="match status" value="1"/>
</dbReference>